<feature type="region of interest" description="Disordered" evidence="5">
    <location>
        <begin position="153"/>
        <end position="243"/>
    </location>
</feature>
<evidence type="ECO:0000256" key="5">
    <source>
        <dbReference type="SAM" id="MobiDB-lite"/>
    </source>
</evidence>
<feature type="compositionally biased region" description="Pro residues" evidence="5">
    <location>
        <begin position="471"/>
        <end position="481"/>
    </location>
</feature>
<keyword evidence="6" id="KW-1185">Reference proteome</keyword>
<evidence type="ECO:0000313" key="7">
    <source>
        <dbReference type="RefSeq" id="XP_045567171.1"/>
    </source>
</evidence>
<keyword evidence="4" id="KW-0539">Nucleus</keyword>
<dbReference type="PANTHER" id="PTHR21545:SF10">
    <property type="entry name" value="LIGAND-DEPENDENT NUCLEAR RECEPTOR COREPRESSOR-LIKE PROTEIN"/>
    <property type="match status" value="1"/>
</dbReference>
<keyword evidence="3" id="KW-0804">Transcription</keyword>
<evidence type="ECO:0008006" key="8">
    <source>
        <dbReference type="Google" id="ProtNLM"/>
    </source>
</evidence>
<gene>
    <name evidence="7" type="primary">LOC123731803</name>
</gene>
<dbReference type="Proteomes" id="UP001652741">
    <property type="component" value="Unplaced"/>
</dbReference>
<dbReference type="RefSeq" id="XP_045567171.1">
    <property type="nucleotide sequence ID" value="XM_045711215.1"/>
</dbReference>
<dbReference type="GeneID" id="123731803"/>
<organism evidence="6 7">
    <name type="scientific">Salmo salar</name>
    <name type="common">Atlantic salmon</name>
    <dbReference type="NCBI Taxonomy" id="8030"/>
    <lineage>
        <taxon>Eukaryota</taxon>
        <taxon>Metazoa</taxon>
        <taxon>Chordata</taxon>
        <taxon>Craniata</taxon>
        <taxon>Vertebrata</taxon>
        <taxon>Euteleostomi</taxon>
        <taxon>Actinopterygii</taxon>
        <taxon>Neopterygii</taxon>
        <taxon>Teleostei</taxon>
        <taxon>Protacanthopterygii</taxon>
        <taxon>Salmoniformes</taxon>
        <taxon>Salmonidae</taxon>
        <taxon>Salmoninae</taxon>
        <taxon>Salmo</taxon>
    </lineage>
</organism>
<keyword evidence="1" id="KW-0805">Transcription regulation</keyword>
<proteinExistence type="predicted"/>
<reference evidence="7" key="1">
    <citation type="submission" date="2025-08" db="UniProtKB">
        <authorList>
            <consortium name="RefSeq"/>
        </authorList>
    </citation>
    <scope>IDENTIFICATION</scope>
</reference>
<evidence type="ECO:0000313" key="6">
    <source>
        <dbReference type="Proteomes" id="UP001652741"/>
    </source>
</evidence>
<evidence type="ECO:0000256" key="1">
    <source>
        <dbReference type="ARBA" id="ARBA00023015"/>
    </source>
</evidence>
<accession>A0ABM3E814</accession>
<dbReference type="PANTHER" id="PTHR21545">
    <property type="entry name" value="TRANSCRIPTION FACTOR MLR1/2"/>
    <property type="match status" value="1"/>
</dbReference>
<evidence type="ECO:0000256" key="2">
    <source>
        <dbReference type="ARBA" id="ARBA00023125"/>
    </source>
</evidence>
<feature type="compositionally biased region" description="Gly residues" evidence="5">
    <location>
        <begin position="449"/>
        <end position="459"/>
    </location>
</feature>
<feature type="region of interest" description="Disordered" evidence="5">
    <location>
        <begin position="447"/>
        <end position="488"/>
    </location>
</feature>
<feature type="region of interest" description="Disordered" evidence="5">
    <location>
        <begin position="290"/>
        <end position="316"/>
    </location>
</feature>
<feature type="compositionally biased region" description="Low complexity" evidence="5">
    <location>
        <begin position="197"/>
        <end position="208"/>
    </location>
</feature>
<name>A0ABM3E814_SALSA</name>
<evidence type="ECO:0000256" key="4">
    <source>
        <dbReference type="ARBA" id="ARBA00023242"/>
    </source>
</evidence>
<protein>
    <recommendedName>
        <fullName evidence="8">Ligand-dependent nuclear receptor corepressor-like protein</fullName>
    </recommendedName>
</protein>
<sequence>MAAQCRSSKCTVERKGFRRELDTWRHKLINCVGFESILEGIYGPLLLRDLNIFDDCEPEELEDWAVKASCSFCSLLINDHVPVAASPLPSPSDDTPSQAASLSDSSLSAHRFLHAVFHKKELASGEDPDVPLVAQELMRRMVRQFAAEYASKTRLTTSTDTGSRRPDLDTPLDLTVTRNQEEEPTPADTVLDLSKRNSASSASTSPTNHKASGSLLPTVTDEPQREAEDAGMPDAPSGRSSALEAVRSSLCPAHRSLLQRILRLAHQQHRLSLAYRDAHRRLVPPPDPLCGHLVAKQQDDTSSPPPPPPFTDCWSRSATGATRQQTDWKTPGGPGCCCVQRCRLPPVCFCLQSLHCLSCQSLSLGHITTGVRSSSSLCTFTSSPSLSSSALYPNPSVCPVASVCCSHPQPCSNPHPHPQPCSNPHPHPQPCASCCSEHTYLAPVRRTAQGGGGRAGGGSECPVLKREPSRTPSPPLSPPSPQTWTERRKTSLPLFCCSSSSSRRGKKRRRLGVVGRWARTGSSRTWWSDSVTN</sequence>
<keyword evidence="2" id="KW-0238">DNA-binding</keyword>
<evidence type="ECO:0000256" key="3">
    <source>
        <dbReference type="ARBA" id="ARBA00023163"/>
    </source>
</evidence>